<organism evidence="1 2">
    <name type="scientific">Vibrio fortis</name>
    <dbReference type="NCBI Taxonomy" id="212667"/>
    <lineage>
        <taxon>Bacteria</taxon>
        <taxon>Pseudomonadati</taxon>
        <taxon>Pseudomonadota</taxon>
        <taxon>Gammaproteobacteria</taxon>
        <taxon>Vibrionales</taxon>
        <taxon>Vibrionaceae</taxon>
        <taxon>Vibrio</taxon>
    </lineage>
</organism>
<reference evidence="1 2" key="1">
    <citation type="submission" date="2019-09" db="EMBL/GenBank/DDBJ databases">
        <title>Vibrio Fortis S7-72.</title>
        <authorList>
            <person name="Das S.K."/>
        </authorList>
    </citation>
    <scope>NUCLEOTIDE SEQUENCE [LARGE SCALE GENOMIC DNA]</scope>
    <source>
        <strain evidence="1 2">S7-72</strain>
    </source>
</reference>
<proteinExistence type="predicted"/>
<gene>
    <name evidence="1" type="ORF">F2Z80_12415</name>
</gene>
<name>A0A5N3SE85_9VIBR</name>
<evidence type="ECO:0000313" key="1">
    <source>
        <dbReference type="EMBL" id="KAB0304672.1"/>
    </source>
</evidence>
<dbReference type="AlphaFoldDB" id="A0A5N3SE85"/>
<comment type="caution">
    <text evidence="1">The sequence shown here is derived from an EMBL/GenBank/DDBJ whole genome shotgun (WGS) entry which is preliminary data.</text>
</comment>
<sequence length="68" mass="7769">MRQSKYHAYWYSADGAELEKPPLALKRSMAASLILASRITGGNIIQLQRSHHWALLEVNEHTRLLVAR</sequence>
<dbReference type="Proteomes" id="UP000326687">
    <property type="component" value="Unassembled WGS sequence"/>
</dbReference>
<protein>
    <submittedName>
        <fullName evidence="1">Uncharacterized protein</fullName>
    </submittedName>
</protein>
<evidence type="ECO:0000313" key="2">
    <source>
        <dbReference type="Proteomes" id="UP000326687"/>
    </source>
</evidence>
<accession>A0A5N3SE85</accession>
<dbReference type="EMBL" id="VXDD01000001">
    <property type="protein sequence ID" value="KAB0304672.1"/>
    <property type="molecule type" value="Genomic_DNA"/>
</dbReference>